<keyword evidence="3" id="KW-1185">Reference proteome</keyword>
<sequence length="255" mass="28175">MKKLLSALTVASICLIPVAKADIVGFEVGGYQWKPDYEGTLAVDSNLLSGTNIDIQDDLGFKDDSHNIFWVSLEHPVPLLPNVKIVSSDLGSSANSSLSREIIFNGQTYNVSEDVATAVDMSNTEYTFYYEILDNWVNLDLGLTLRQYDGKVELKTPETGSNISEMEDVDFTIPLLYGKARFDLPLSGFFVDGEVNIVSYDGDSISDMMIGVGYESTVGFGAKLGYRTFELDVEDDDLTADLEFSGTYFSAFFHF</sequence>
<dbReference type="Proteomes" id="UP001548189">
    <property type="component" value="Unassembled WGS sequence"/>
</dbReference>
<gene>
    <name evidence="2" type="ORF">ABVT43_08460</name>
</gene>
<keyword evidence="1" id="KW-0732">Signal</keyword>
<dbReference type="InterPro" id="IPR026387">
    <property type="entry name" value="OMP_w_GlyGly"/>
</dbReference>
<feature type="signal peptide" evidence="1">
    <location>
        <begin position="1"/>
        <end position="21"/>
    </location>
</feature>
<proteinExistence type="predicted"/>
<dbReference type="EMBL" id="JBEVCJ010000007">
    <property type="protein sequence ID" value="MET1255155.1"/>
    <property type="molecule type" value="Genomic_DNA"/>
</dbReference>
<evidence type="ECO:0000313" key="3">
    <source>
        <dbReference type="Proteomes" id="UP001548189"/>
    </source>
</evidence>
<name>A0ABV2BT84_9GAMM</name>
<dbReference type="NCBIfam" id="TIGR04219">
    <property type="entry name" value="OMP_w_GlyGly"/>
    <property type="match status" value="1"/>
</dbReference>
<feature type="chain" id="PRO_5047104367" evidence="1">
    <location>
        <begin position="22"/>
        <end position="255"/>
    </location>
</feature>
<dbReference type="RefSeq" id="WP_353895741.1">
    <property type="nucleotide sequence ID" value="NZ_JBEVCJ010000007.1"/>
</dbReference>
<evidence type="ECO:0000313" key="2">
    <source>
        <dbReference type="EMBL" id="MET1255155.1"/>
    </source>
</evidence>
<organism evidence="2 3">
    <name type="scientific">Aliikangiella maris</name>
    <dbReference type="NCBI Taxonomy" id="3162458"/>
    <lineage>
        <taxon>Bacteria</taxon>
        <taxon>Pseudomonadati</taxon>
        <taxon>Pseudomonadota</taxon>
        <taxon>Gammaproteobacteria</taxon>
        <taxon>Oceanospirillales</taxon>
        <taxon>Pleioneaceae</taxon>
        <taxon>Aliikangiella</taxon>
    </lineage>
</organism>
<reference evidence="2 3" key="1">
    <citation type="submission" date="2024-06" db="EMBL/GenBank/DDBJ databases">
        <authorList>
            <person name="Li F."/>
        </authorList>
    </citation>
    <scope>NUCLEOTIDE SEQUENCE [LARGE SCALE GENOMIC DNA]</scope>
    <source>
        <strain evidence="2 3">GXAS 311</strain>
    </source>
</reference>
<protein>
    <submittedName>
        <fullName evidence="2">TIGR04219 family outer membrane beta-barrel protein</fullName>
    </submittedName>
</protein>
<accession>A0ABV2BT84</accession>
<comment type="caution">
    <text evidence="2">The sequence shown here is derived from an EMBL/GenBank/DDBJ whole genome shotgun (WGS) entry which is preliminary data.</text>
</comment>
<evidence type="ECO:0000256" key="1">
    <source>
        <dbReference type="SAM" id="SignalP"/>
    </source>
</evidence>